<evidence type="ECO:0000256" key="1">
    <source>
        <dbReference type="ARBA" id="ARBA00010838"/>
    </source>
</evidence>
<gene>
    <name evidence="3" type="ORF">CQW23_02551</name>
</gene>
<comment type="similarity">
    <text evidence="1 2">Belongs to the glycosyl hydrolase 1 family.</text>
</comment>
<proteinExistence type="inferred from homology"/>
<dbReference type="GO" id="GO:0008422">
    <property type="term" value="F:beta-glucosidase activity"/>
    <property type="evidence" value="ECO:0007669"/>
    <property type="project" value="TreeGrafter"/>
</dbReference>
<evidence type="ECO:0000313" key="4">
    <source>
        <dbReference type="Proteomes" id="UP000224567"/>
    </source>
</evidence>
<keyword evidence="4" id="KW-1185">Reference proteome</keyword>
<evidence type="ECO:0000256" key="2">
    <source>
        <dbReference type="RuleBase" id="RU003690"/>
    </source>
</evidence>
<reference evidence="3 4" key="1">
    <citation type="journal article" date="2017" name="Genome Biol.">
        <title>New reference genome sequences of hot pepper reveal the massive evolution of plant disease-resistance genes by retroduplication.</title>
        <authorList>
            <person name="Kim S."/>
            <person name="Park J."/>
            <person name="Yeom S.I."/>
            <person name="Kim Y.M."/>
            <person name="Seo E."/>
            <person name="Kim K.T."/>
            <person name="Kim M.S."/>
            <person name="Lee J.M."/>
            <person name="Cheong K."/>
            <person name="Shin H.S."/>
            <person name="Kim S.B."/>
            <person name="Han K."/>
            <person name="Lee J."/>
            <person name="Park M."/>
            <person name="Lee H.A."/>
            <person name="Lee H.Y."/>
            <person name="Lee Y."/>
            <person name="Oh S."/>
            <person name="Lee J.H."/>
            <person name="Choi E."/>
            <person name="Choi E."/>
            <person name="Lee S.E."/>
            <person name="Jeon J."/>
            <person name="Kim H."/>
            <person name="Choi G."/>
            <person name="Song H."/>
            <person name="Lee J."/>
            <person name="Lee S.C."/>
            <person name="Kwon J.K."/>
            <person name="Lee H.Y."/>
            <person name="Koo N."/>
            <person name="Hong Y."/>
            <person name="Kim R.W."/>
            <person name="Kang W.H."/>
            <person name="Huh J.H."/>
            <person name="Kang B.C."/>
            <person name="Yang T.J."/>
            <person name="Lee Y.H."/>
            <person name="Bennetzen J.L."/>
            <person name="Choi D."/>
        </authorList>
    </citation>
    <scope>NUCLEOTIDE SEQUENCE [LARGE SCALE GENOMIC DNA]</scope>
    <source>
        <strain evidence="4">cv. PBC81</strain>
    </source>
</reference>
<dbReference type="EMBL" id="MLFT02000001">
    <property type="protein sequence ID" value="PHT60188.1"/>
    <property type="molecule type" value="Genomic_DNA"/>
</dbReference>
<dbReference type="OrthoDB" id="1304072at2759"/>
<dbReference type="Gene3D" id="3.20.20.80">
    <property type="entry name" value="Glycosidases"/>
    <property type="match status" value="1"/>
</dbReference>
<dbReference type="STRING" id="33114.A0A2G2XRT2"/>
<sequence length="287" mass="32885">MKLQGLNGFKFSLSWSRVLPYGKLSKGVNKKGIAFYNNLINELLANGIEPLVSIFHWDLPQALEDEYQGFLSTQIVDDFRDYAEFCFKEFGDRVKHWITINEPYTYAVFGYAFGSRPPGRCSYSNGCIAGNDATEPYIVAHHLLLAHAKAVKLYRKKYKASLKGKIGISLISNWFVPYYTEKKHMDAAQRALDFMLGWFIDPLTYGDYPANMHKLVKDRLPKFTKEEVEMVKGSYDFLGTNYYTSTYAVNMDDPDPVNLSYATDSQVYLTWKKDNIPIGEPVFINSL</sequence>
<name>A0A2G2XRT2_CAPBA</name>
<dbReference type="InterPro" id="IPR001360">
    <property type="entry name" value="Glyco_hydro_1"/>
</dbReference>
<dbReference type="InterPro" id="IPR017853">
    <property type="entry name" value="GH"/>
</dbReference>
<dbReference type="Pfam" id="PF00232">
    <property type="entry name" value="Glyco_hydro_1"/>
    <property type="match status" value="1"/>
</dbReference>
<dbReference type="GO" id="GO:0005975">
    <property type="term" value="P:carbohydrate metabolic process"/>
    <property type="evidence" value="ECO:0007669"/>
    <property type="project" value="InterPro"/>
</dbReference>
<accession>A0A2G2XRT2</accession>
<dbReference type="PANTHER" id="PTHR10353">
    <property type="entry name" value="GLYCOSYL HYDROLASE"/>
    <property type="match status" value="1"/>
</dbReference>
<evidence type="ECO:0000313" key="3">
    <source>
        <dbReference type="EMBL" id="PHT60188.1"/>
    </source>
</evidence>
<protein>
    <submittedName>
        <fullName evidence="3">Beta-glucosidase 17</fullName>
    </submittedName>
</protein>
<comment type="caution">
    <text evidence="3">The sequence shown here is derived from an EMBL/GenBank/DDBJ whole genome shotgun (WGS) entry which is preliminary data.</text>
</comment>
<organism evidence="3 4">
    <name type="scientific">Capsicum baccatum</name>
    <name type="common">Peruvian pepper</name>
    <dbReference type="NCBI Taxonomy" id="33114"/>
    <lineage>
        <taxon>Eukaryota</taxon>
        <taxon>Viridiplantae</taxon>
        <taxon>Streptophyta</taxon>
        <taxon>Embryophyta</taxon>
        <taxon>Tracheophyta</taxon>
        <taxon>Spermatophyta</taxon>
        <taxon>Magnoliopsida</taxon>
        <taxon>eudicotyledons</taxon>
        <taxon>Gunneridae</taxon>
        <taxon>Pentapetalae</taxon>
        <taxon>asterids</taxon>
        <taxon>lamiids</taxon>
        <taxon>Solanales</taxon>
        <taxon>Solanaceae</taxon>
        <taxon>Solanoideae</taxon>
        <taxon>Capsiceae</taxon>
        <taxon>Capsicum</taxon>
    </lineage>
</organism>
<dbReference type="AlphaFoldDB" id="A0A2G2XRT2"/>
<reference evidence="4" key="2">
    <citation type="journal article" date="2017" name="J. Anim. Genet.">
        <title>Multiple reference genome sequences of hot pepper reveal the massive evolution of plant disease resistance genes by retroduplication.</title>
        <authorList>
            <person name="Kim S."/>
            <person name="Park J."/>
            <person name="Yeom S.-I."/>
            <person name="Kim Y.-M."/>
            <person name="Seo E."/>
            <person name="Kim K.-T."/>
            <person name="Kim M.-S."/>
            <person name="Lee J.M."/>
            <person name="Cheong K."/>
            <person name="Shin H.-S."/>
            <person name="Kim S.-B."/>
            <person name="Han K."/>
            <person name="Lee J."/>
            <person name="Park M."/>
            <person name="Lee H.-A."/>
            <person name="Lee H.-Y."/>
            <person name="Lee Y."/>
            <person name="Oh S."/>
            <person name="Lee J.H."/>
            <person name="Choi E."/>
            <person name="Choi E."/>
            <person name="Lee S.E."/>
            <person name="Jeon J."/>
            <person name="Kim H."/>
            <person name="Choi G."/>
            <person name="Song H."/>
            <person name="Lee J."/>
            <person name="Lee S.-C."/>
            <person name="Kwon J.-K."/>
            <person name="Lee H.-Y."/>
            <person name="Koo N."/>
            <person name="Hong Y."/>
            <person name="Kim R.W."/>
            <person name="Kang W.-H."/>
            <person name="Huh J.H."/>
            <person name="Kang B.-C."/>
            <person name="Yang T.-J."/>
            <person name="Lee Y.-H."/>
            <person name="Bennetzen J.L."/>
            <person name="Choi D."/>
        </authorList>
    </citation>
    <scope>NUCLEOTIDE SEQUENCE [LARGE SCALE GENOMIC DNA]</scope>
    <source>
        <strain evidence="4">cv. PBC81</strain>
    </source>
</reference>
<dbReference type="SUPFAM" id="SSF51445">
    <property type="entry name" value="(Trans)glycosidases"/>
    <property type="match status" value="1"/>
</dbReference>
<dbReference type="PANTHER" id="PTHR10353:SF333">
    <property type="entry name" value="BETA-GLUCOSIDASE 12-LIKE ISOFORM X1"/>
    <property type="match status" value="1"/>
</dbReference>
<dbReference type="Proteomes" id="UP000224567">
    <property type="component" value="Unassembled WGS sequence"/>
</dbReference>